<sequence length="142" mass="15506">MPVVLHHRVRYHETDAQGFLFNSRFLEIADVGLTEFVRAAGWPYPRLLAAGVDPSVVRAAVEFTSPARFEDVLAIDVACTHVGRSSFRMRTRVTREDTAIAEMDLTYVAVDPVAATSRPLPADVADALRNSHIAPSSPGDST</sequence>
<dbReference type="InterPro" id="IPR006684">
    <property type="entry name" value="YbgC/YbaW"/>
</dbReference>
<protein>
    <submittedName>
        <fullName evidence="4">Acyl-CoA thioester hydrolase</fullName>
        <ecNumber evidence="4">3.1.2.-</ecNumber>
    </submittedName>
</protein>
<dbReference type="RefSeq" id="WP_204870048.1">
    <property type="nucleotide sequence ID" value="NZ_JAFBBK010000001.1"/>
</dbReference>
<organism evidence="4 5">
    <name type="scientific">Rhodococcoides corynebacterioides</name>
    <dbReference type="NCBI Taxonomy" id="53972"/>
    <lineage>
        <taxon>Bacteria</taxon>
        <taxon>Bacillati</taxon>
        <taxon>Actinomycetota</taxon>
        <taxon>Actinomycetes</taxon>
        <taxon>Mycobacteriales</taxon>
        <taxon>Nocardiaceae</taxon>
        <taxon>Rhodococcoides</taxon>
    </lineage>
</organism>
<evidence type="ECO:0000313" key="5">
    <source>
        <dbReference type="Proteomes" id="UP000703038"/>
    </source>
</evidence>
<dbReference type="PANTHER" id="PTHR31793">
    <property type="entry name" value="4-HYDROXYBENZOYL-COA THIOESTERASE FAMILY MEMBER"/>
    <property type="match status" value="1"/>
</dbReference>
<dbReference type="NCBIfam" id="TIGR00051">
    <property type="entry name" value="YbgC/FadM family acyl-CoA thioesterase"/>
    <property type="match status" value="1"/>
</dbReference>
<evidence type="ECO:0000259" key="3">
    <source>
        <dbReference type="Pfam" id="PF03061"/>
    </source>
</evidence>
<keyword evidence="2 4" id="KW-0378">Hydrolase</keyword>
<name>A0ABS2KZP6_9NOCA</name>
<dbReference type="CDD" id="cd00586">
    <property type="entry name" value="4HBT"/>
    <property type="match status" value="1"/>
</dbReference>
<dbReference type="EC" id="3.1.2.-" evidence="4"/>
<gene>
    <name evidence="4" type="ORF">JOE42_004132</name>
</gene>
<evidence type="ECO:0000256" key="1">
    <source>
        <dbReference type="ARBA" id="ARBA00005953"/>
    </source>
</evidence>
<evidence type="ECO:0000256" key="2">
    <source>
        <dbReference type="ARBA" id="ARBA00022801"/>
    </source>
</evidence>
<dbReference type="EMBL" id="JAFBBK010000001">
    <property type="protein sequence ID" value="MBM7417399.1"/>
    <property type="molecule type" value="Genomic_DNA"/>
</dbReference>
<dbReference type="InterPro" id="IPR050563">
    <property type="entry name" value="4-hydroxybenzoyl-CoA_TE"/>
</dbReference>
<dbReference type="InterPro" id="IPR006683">
    <property type="entry name" value="Thioestr_dom"/>
</dbReference>
<dbReference type="Proteomes" id="UP000703038">
    <property type="component" value="Unassembled WGS sequence"/>
</dbReference>
<dbReference type="GO" id="GO:0016787">
    <property type="term" value="F:hydrolase activity"/>
    <property type="evidence" value="ECO:0007669"/>
    <property type="project" value="UniProtKB-KW"/>
</dbReference>
<evidence type="ECO:0000313" key="4">
    <source>
        <dbReference type="EMBL" id="MBM7417399.1"/>
    </source>
</evidence>
<dbReference type="Gene3D" id="3.10.129.10">
    <property type="entry name" value="Hotdog Thioesterase"/>
    <property type="match status" value="1"/>
</dbReference>
<dbReference type="PANTHER" id="PTHR31793:SF27">
    <property type="entry name" value="NOVEL THIOESTERASE SUPERFAMILY DOMAIN AND SAPOSIN A-TYPE DOMAIN CONTAINING PROTEIN (0610012H03RIK)"/>
    <property type="match status" value="1"/>
</dbReference>
<dbReference type="InterPro" id="IPR029069">
    <property type="entry name" value="HotDog_dom_sf"/>
</dbReference>
<dbReference type="SUPFAM" id="SSF54637">
    <property type="entry name" value="Thioesterase/thiol ester dehydrase-isomerase"/>
    <property type="match status" value="1"/>
</dbReference>
<reference evidence="4 5" key="1">
    <citation type="submission" date="2021-01" db="EMBL/GenBank/DDBJ databases">
        <title>Genomics of switchgrass bacterial isolates.</title>
        <authorList>
            <person name="Shade A."/>
        </authorList>
    </citation>
    <scope>NUCLEOTIDE SEQUENCE [LARGE SCALE GENOMIC DNA]</scope>
    <source>
        <strain evidence="4 5">PvP111</strain>
    </source>
</reference>
<dbReference type="Pfam" id="PF03061">
    <property type="entry name" value="4HBT"/>
    <property type="match status" value="1"/>
</dbReference>
<accession>A0ABS2KZP6</accession>
<comment type="caution">
    <text evidence="4">The sequence shown here is derived from an EMBL/GenBank/DDBJ whole genome shotgun (WGS) entry which is preliminary data.</text>
</comment>
<comment type="similarity">
    <text evidence="1">Belongs to the 4-hydroxybenzoyl-CoA thioesterase family.</text>
</comment>
<proteinExistence type="inferred from homology"/>
<feature type="domain" description="Thioesterase" evidence="3">
    <location>
        <begin position="17"/>
        <end position="99"/>
    </location>
</feature>
<keyword evidence="5" id="KW-1185">Reference proteome</keyword>